<dbReference type="Proteomes" id="UP000479226">
    <property type="component" value="Unassembled WGS sequence"/>
</dbReference>
<reference evidence="4 5" key="1">
    <citation type="submission" date="2020-02" db="EMBL/GenBank/DDBJ databases">
        <title>Genome sequence of the type strain DSM 27180 of Arthrobacter silviterrae.</title>
        <authorList>
            <person name="Gao J."/>
            <person name="Sun J."/>
        </authorList>
    </citation>
    <scope>NUCLEOTIDE SEQUENCE [LARGE SCALE GENOMIC DNA]</scope>
    <source>
        <strain evidence="4 5">DSM 27180</strain>
    </source>
</reference>
<evidence type="ECO:0000313" key="5">
    <source>
        <dbReference type="Proteomes" id="UP000479226"/>
    </source>
</evidence>
<gene>
    <name evidence="4" type="ORF">G6N77_06720</name>
</gene>
<feature type="region of interest" description="Disordered" evidence="1">
    <location>
        <begin position="1"/>
        <end position="62"/>
    </location>
</feature>
<dbReference type="Pfam" id="PF10708">
    <property type="entry name" value="DUF2510"/>
    <property type="match status" value="1"/>
</dbReference>
<evidence type="ECO:0000313" key="4">
    <source>
        <dbReference type="EMBL" id="NGN83155.1"/>
    </source>
</evidence>
<dbReference type="EMBL" id="JAAKZI010000008">
    <property type="protein sequence ID" value="NGN83155.1"/>
    <property type="molecule type" value="Genomic_DNA"/>
</dbReference>
<evidence type="ECO:0000259" key="3">
    <source>
        <dbReference type="Pfam" id="PF10708"/>
    </source>
</evidence>
<dbReference type="RefSeq" id="WP_165181253.1">
    <property type="nucleotide sequence ID" value="NZ_JAAKZI010000008.1"/>
</dbReference>
<dbReference type="InterPro" id="IPR018929">
    <property type="entry name" value="DUF2510"/>
</dbReference>
<feature type="domain" description="DUF2510" evidence="3">
    <location>
        <begin position="5"/>
        <end position="37"/>
    </location>
</feature>
<keyword evidence="5" id="KW-1185">Reference proteome</keyword>
<name>A0ABX0DCN2_9MICC</name>
<sequence length="306" mass="33060">MSIPAGWYPESSGSMTERWWDGNQWTEQTRPAATPPPPPTVPTATAPWVNDHPAANKSSWKRSLRESKEIKAMEAGGLSYAELMAPTQAVTATASSGKAASPEIQPQFGGNRPTSGLSEGNPLIVDLDKRGESILAENLPDGERIVGKLQGDFGQAIVLTDRRLYILKWGFQTGQTFGGKCTGFDYKNLTSVEMKKHAVTRMVVVNSASNQNNNRLSYWADRGKGNNAIEADNVVTFSAKADTQFQQLVNLARENITNAHQSPAGAPASGIDVASQLEKLASLMDRGLLTEEEFATQKIRLLAGGD</sequence>
<comment type="caution">
    <text evidence="4">The sequence shown here is derived from an EMBL/GenBank/DDBJ whole genome shotgun (WGS) entry which is preliminary data.</text>
</comment>
<protein>
    <submittedName>
        <fullName evidence="4">DUF2510 domain-containing protein</fullName>
    </submittedName>
</protein>
<evidence type="ECO:0000259" key="2">
    <source>
        <dbReference type="Pfam" id="PF09851"/>
    </source>
</evidence>
<dbReference type="InterPro" id="IPR018649">
    <property type="entry name" value="SHOCT"/>
</dbReference>
<organism evidence="4 5">
    <name type="scientific">Arthrobacter silviterrae</name>
    <dbReference type="NCBI Taxonomy" id="2026658"/>
    <lineage>
        <taxon>Bacteria</taxon>
        <taxon>Bacillati</taxon>
        <taxon>Actinomycetota</taxon>
        <taxon>Actinomycetes</taxon>
        <taxon>Micrococcales</taxon>
        <taxon>Micrococcaceae</taxon>
        <taxon>Arthrobacter</taxon>
    </lineage>
</organism>
<feature type="region of interest" description="Disordered" evidence="1">
    <location>
        <begin position="94"/>
        <end position="119"/>
    </location>
</feature>
<proteinExistence type="predicted"/>
<evidence type="ECO:0000256" key="1">
    <source>
        <dbReference type="SAM" id="MobiDB-lite"/>
    </source>
</evidence>
<feature type="domain" description="SHOCT" evidence="2">
    <location>
        <begin position="275"/>
        <end position="302"/>
    </location>
</feature>
<accession>A0ABX0DCN2</accession>
<dbReference type="Pfam" id="PF09851">
    <property type="entry name" value="SHOCT"/>
    <property type="match status" value="1"/>
</dbReference>